<keyword evidence="18" id="KW-1185">Reference proteome</keyword>
<evidence type="ECO:0000256" key="3">
    <source>
        <dbReference type="ARBA" id="ARBA00022722"/>
    </source>
</evidence>
<dbReference type="InterPro" id="IPR001584">
    <property type="entry name" value="Integrase_cat-core"/>
</dbReference>
<dbReference type="GO" id="GO:0003887">
    <property type="term" value="F:DNA-directed DNA polymerase activity"/>
    <property type="evidence" value="ECO:0007669"/>
    <property type="project" value="UniProtKB-KW"/>
</dbReference>
<sequence length="537" mass="58886">MLTMLVENGSSTPRPNNVIILLLRCTFVLLKKLGVKAVKLEGLLAQAACHTPATLNQTAFDQLVTTAILAKGEEKPNLTFVGQIILNASTKANKDNFQLSPFVYRVANPPATPTYPQRPHSPGPTQPWSQAAEVRCPPYHLVDRFGAACFHCEWTGHWCADCPITKGVAIPNPGPPRSKTPEEKPSSALGSQYQRERVSQVQFVEHHAADKVLINSSASIHLSGSEEFATDLRTIHPFCIFFVDSNLSITITQIVKRKIPVEGGVVVISNVPFSNKVLGTILSVGRLCKAGVFPLFSGLMLSLVVCDRLITTTFRNDCLWMNVKLREGTIESAAETPSLSLIEMNPLSFPSTSKLSCQEWHLRLVHASNRVSRSDTPAAVLDAITHLTVQLETSPKALQTDNAREFTSGSFTVVLAKLGIGFYPSLPHLPQENGKAKHLNRTLGDMARAILTESGMPSRFWQFAYALACYLHNCLPNRQCLNSLPHQVLYGRPPSIATLYPFGERAIVHVPAVQQSHKLDARGIECRLLKPLLASGE</sequence>
<dbReference type="GO" id="GO:0016787">
    <property type="term" value="F:hydrolase activity"/>
    <property type="evidence" value="ECO:0007669"/>
    <property type="project" value="UniProtKB-KW"/>
</dbReference>
<dbReference type="AlphaFoldDB" id="A0A9Q3F1U4"/>
<dbReference type="GO" id="GO:0003964">
    <property type="term" value="F:RNA-directed DNA polymerase activity"/>
    <property type="evidence" value="ECO:0007669"/>
    <property type="project" value="UniProtKB-KW"/>
</dbReference>
<dbReference type="InterPro" id="IPR012337">
    <property type="entry name" value="RNaseH-like_sf"/>
</dbReference>
<evidence type="ECO:0000256" key="2">
    <source>
        <dbReference type="ARBA" id="ARBA00022695"/>
    </source>
</evidence>
<keyword evidence="11" id="KW-0239">DNA-directed DNA polymerase</keyword>
<dbReference type="EMBL" id="AVOT02035600">
    <property type="protein sequence ID" value="MBW0530002.1"/>
    <property type="molecule type" value="Genomic_DNA"/>
</dbReference>
<organism evidence="17 18">
    <name type="scientific">Austropuccinia psidii MF-1</name>
    <dbReference type="NCBI Taxonomy" id="1389203"/>
    <lineage>
        <taxon>Eukaryota</taxon>
        <taxon>Fungi</taxon>
        <taxon>Dikarya</taxon>
        <taxon>Basidiomycota</taxon>
        <taxon>Pucciniomycotina</taxon>
        <taxon>Pucciniomycetes</taxon>
        <taxon>Pucciniales</taxon>
        <taxon>Sphaerophragmiaceae</taxon>
        <taxon>Austropuccinia</taxon>
    </lineage>
</organism>
<evidence type="ECO:0000256" key="12">
    <source>
        <dbReference type="ARBA" id="ARBA00023172"/>
    </source>
</evidence>
<dbReference type="GO" id="GO:0003723">
    <property type="term" value="F:RNA binding"/>
    <property type="evidence" value="ECO:0007669"/>
    <property type="project" value="UniProtKB-KW"/>
</dbReference>
<evidence type="ECO:0000259" key="16">
    <source>
        <dbReference type="PROSITE" id="PS50994"/>
    </source>
</evidence>
<dbReference type="PROSITE" id="PS50994">
    <property type="entry name" value="INTEGRASE"/>
    <property type="match status" value="1"/>
</dbReference>
<dbReference type="GO" id="GO:0015074">
    <property type="term" value="P:DNA integration"/>
    <property type="evidence" value="ECO:0007669"/>
    <property type="project" value="UniProtKB-KW"/>
</dbReference>
<keyword evidence="2" id="KW-0548">Nucleotidyltransferase</keyword>
<keyword evidence="4" id="KW-0479">Metal-binding</keyword>
<keyword evidence="11" id="KW-0808">Transferase</keyword>
<evidence type="ECO:0000256" key="1">
    <source>
        <dbReference type="ARBA" id="ARBA00022578"/>
    </source>
</evidence>
<dbReference type="Gene3D" id="3.30.420.10">
    <property type="entry name" value="Ribonuclease H-like superfamily/Ribonuclease H"/>
    <property type="match status" value="1"/>
</dbReference>
<keyword evidence="7" id="KW-0460">Magnesium</keyword>
<dbReference type="InterPro" id="IPR039537">
    <property type="entry name" value="Retrotran_Ty1/copia-like"/>
</dbReference>
<keyword evidence="12" id="KW-0233">DNA recombination</keyword>
<evidence type="ECO:0000313" key="17">
    <source>
        <dbReference type="EMBL" id="MBW0530002.1"/>
    </source>
</evidence>
<comment type="catalytic activity">
    <reaction evidence="14">
        <text>DNA(n) + a 2'-deoxyribonucleoside 5'-triphosphate = DNA(n+1) + diphosphate</text>
        <dbReference type="Rhea" id="RHEA:22508"/>
        <dbReference type="Rhea" id="RHEA-COMP:17339"/>
        <dbReference type="Rhea" id="RHEA-COMP:17340"/>
        <dbReference type="ChEBI" id="CHEBI:33019"/>
        <dbReference type="ChEBI" id="CHEBI:61560"/>
        <dbReference type="ChEBI" id="CHEBI:173112"/>
        <dbReference type="EC" id="2.7.7.7"/>
    </reaction>
</comment>
<accession>A0A9Q3F1U4</accession>
<feature type="region of interest" description="Disordered" evidence="15">
    <location>
        <begin position="172"/>
        <end position="191"/>
    </location>
</feature>
<dbReference type="SUPFAM" id="SSF53098">
    <property type="entry name" value="Ribonuclease H-like"/>
    <property type="match status" value="1"/>
</dbReference>
<keyword evidence="6" id="KW-0378">Hydrolase</keyword>
<dbReference type="OrthoDB" id="3257332at2759"/>
<evidence type="ECO:0000256" key="10">
    <source>
        <dbReference type="ARBA" id="ARBA00022918"/>
    </source>
</evidence>
<evidence type="ECO:0000256" key="4">
    <source>
        <dbReference type="ARBA" id="ARBA00022723"/>
    </source>
</evidence>
<reference evidence="17" key="1">
    <citation type="submission" date="2021-03" db="EMBL/GenBank/DDBJ databases">
        <title>Draft genome sequence of rust myrtle Austropuccinia psidii MF-1, a brazilian biotype.</title>
        <authorList>
            <person name="Quecine M.C."/>
            <person name="Pachon D.M.R."/>
            <person name="Bonatelli M.L."/>
            <person name="Correr F.H."/>
            <person name="Franceschini L.M."/>
            <person name="Leite T.F."/>
            <person name="Margarido G.R.A."/>
            <person name="Almeida C.A."/>
            <person name="Ferrarezi J.A."/>
            <person name="Labate C.A."/>
        </authorList>
    </citation>
    <scope>NUCLEOTIDE SEQUENCE</scope>
    <source>
        <strain evidence="17">MF-1</strain>
    </source>
</reference>
<evidence type="ECO:0000256" key="13">
    <source>
        <dbReference type="ARBA" id="ARBA00048173"/>
    </source>
</evidence>
<evidence type="ECO:0000256" key="6">
    <source>
        <dbReference type="ARBA" id="ARBA00022801"/>
    </source>
</evidence>
<keyword evidence="1" id="KW-0815">Transposition</keyword>
<evidence type="ECO:0000256" key="8">
    <source>
        <dbReference type="ARBA" id="ARBA00022884"/>
    </source>
</evidence>
<dbReference type="PANTHER" id="PTHR42648:SF11">
    <property type="entry name" value="TRANSPOSON TY4-P GAG-POL POLYPROTEIN"/>
    <property type="match status" value="1"/>
</dbReference>
<proteinExistence type="predicted"/>
<dbReference type="GO" id="GO:0032196">
    <property type="term" value="P:transposition"/>
    <property type="evidence" value="ECO:0007669"/>
    <property type="project" value="UniProtKB-KW"/>
</dbReference>
<gene>
    <name evidence="17" type="ORF">O181_069717</name>
</gene>
<name>A0A9Q3F1U4_9BASI</name>
<keyword evidence="3" id="KW-0540">Nuclease</keyword>
<dbReference type="GO" id="GO:0046872">
    <property type="term" value="F:metal ion binding"/>
    <property type="evidence" value="ECO:0007669"/>
    <property type="project" value="UniProtKB-KW"/>
</dbReference>
<evidence type="ECO:0000256" key="9">
    <source>
        <dbReference type="ARBA" id="ARBA00022908"/>
    </source>
</evidence>
<evidence type="ECO:0000256" key="5">
    <source>
        <dbReference type="ARBA" id="ARBA00022759"/>
    </source>
</evidence>
<evidence type="ECO:0000313" key="18">
    <source>
        <dbReference type="Proteomes" id="UP000765509"/>
    </source>
</evidence>
<keyword evidence="9" id="KW-0229">DNA integration</keyword>
<dbReference type="Proteomes" id="UP000765509">
    <property type="component" value="Unassembled WGS sequence"/>
</dbReference>
<comment type="catalytic activity">
    <reaction evidence="13">
        <text>DNA(n) + a 2'-deoxyribonucleoside 5'-triphosphate = DNA(n+1) + diphosphate</text>
        <dbReference type="Rhea" id="RHEA:22508"/>
        <dbReference type="Rhea" id="RHEA-COMP:17339"/>
        <dbReference type="Rhea" id="RHEA-COMP:17340"/>
        <dbReference type="ChEBI" id="CHEBI:33019"/>
        <dbReference type="ChEBI" id="CHEBI:61560"/>
        <dbReference type="ChEBI" id="CHEBI:173112"/>
        <dbReference type="EC" id="2.7.7.49"/>
    </reaction>
</comment>
<evidence type="ECO:0000256" key="15">
    <source>
        <dbReference type="SAM" id="MobiDB-lite"/>
    </source>
</evidence>
<dbReference type="InterPro" id="IPR036397">
    <property type="entry name" value="RNaseH_sf"/>
</dbReference>
<evidence type="ECO:0000256" key="11">
    <source>
        <dbReference type="ARBA" id="ARBA00022932"/>
    </source>
</evidence>
<feature type="domain" description="Integrase catalytic" evidence="16">
    <location>
        <begin position="373"/>
        <end position="493"/>
    </location>
</feature>
<evidence type="ECO:0000256" key="14">
    <source>
        <dbReference type="ARBA" id="ARBA00049244"/>
    </source>
</evidence>
<dbReference type="GO" id="GO:0006310">
    <property type="term" value="P:DNA recombination"/>
    <property type="evidence" value="ECO:0007669"/>
    <property type="project" value="UniProtKB-KW"/>
</dbReference>
<dbReference type="GO" id="GO:0005634">
    <property type="term" value="C:nucleus"/>
    <property type="evidence" value="ECO:0007669"/>
    <property type="project" value="UniProtKB-ARBA"/>
</dbReference>
<evidence type="ECO:0000256" key="7">
    <source>
        <dbReference type="ARBA" id="ARBA00022842"/>
    </source>
</evidence>
<dbReference type="GO" id="GO:0004519">
    <property type="term" value="F:endonuclease activity"/>
    <property type="evidence" value="ECO:0007669"/>
    <property type="project" value="UniProtKB-KW"/>
</dbReference>
<dbReference type="PANTHER" id="PTHR42648">
    <property type="entry name" value="TRANSPOSASE, PUTATIVE-RELATED"/>
    <property type="match status" value="1"/>
</dbReference>
<comment type="caution">
    <text evidence="17">The sequence shown here is derived from an EMBL/GenBank/DDBJ whole genome shotgun (WGS) entry which is preliminary data.</text>
</comment>
<protein>
    <recommendedName>
        <fullName evidence="16">Integrase catalytic domain-containing protein</fullName>
    </recommendedName>
</protein>
<keyword evidence="5" id="KW-0255">Endonuclease</keyword>
<keyword evidence="8" id="KW-0694">RNA-binding</keyword>
<keyword evidence="10" id="KW-0695">RNA-directed DNA polymerase</keyword>